<sequence length="91" mass="10400">MSEYKYQMTYLKGPINVTVRLDDKKDVVQAVADLVSEARKNMTLTEVTSTPYQDKPVTDDLMAGRNCEKCKAKLIKSKKGNWVCSDFCWTK</sequence>
<proteinExistence type="predicted"/>
<protein>
    <submittedName>
        <fullName evidence="1">Uncharacterized protein</fullName>
    </submittedName>
</protein>
<reference evidence="1" key="1">
    <citation type="journal article" date="2015" name="Nature">
        <title>Complex archaea that bridge the gap between prokaryotes and eukaryotes.</title>
        <authorList>
            <person name="Spang A."/>
            <person name="Saw J.H."/>
            <person name="Jorgensen S.L."/>
            <person name="Zaremba-Niedzwiedzka K."/>
            <person name="Martijn J."/>
            <person name="Lind A.E."/>
            <person name="van Eijk R."/>
            <person name="Schleper C."/>
            <person name="Guy L."/>
            <person name="Ettema T.J."/>
        </authorList>
    </citation>
    <scope>NUCLEOTIDE SEQUENCE</scope>
</reference>
<gene>
    <name evidence="1" type="ORF">LCGC14_3084680</name>
</gene>
<dbReference type="EMBL" id="LAZR01065989">
    <property type="protein sequence ID" value="KKK54446.1"/>
    <property type="molecule type" value="Genomic_DNA"/>
</dbReference>
<evidence type="ECO:0000313" key="1">
    <source>
        <dbReference type="EMBL" id="KKK54446.1"/>
    </source>
</evidence>
<accession>A0A0F8Z307</accession>
<dbReference type="AlphaFoldDB" id="A0A0F8Z307"/>
<comment type="caution">
    <text evidence="1">The sequence shown here is derived from an EMBL/GenBank/DDBJ whole genome shotgun (WGS) entry which is preliminary data.</text>
</comment>
<organism evidence="1">
    <name type="scientific">marine sediment metagenome</name>
    <dbReference type="NCBI Taxonomy" id="412755"/>
    <lineage>
        <taxon>unclassified sequences</taxon>
        <taxon>metagenomes</taxon>
        <taxon>ecological metagenomes</taxon>
    </lineage>
</organism>
<name>A0A0F8Z307_9ZZZZ</name>